<dbReference type="InterPro" id="IPR004045">
    <property type="entry name" value="Glutathione_S-Trfase_N"/>
</dbReference>
<dbReference type="OrthoDB" id="2309723at2759"/>
<dbReference type="AlphaFoldDB" id="A0A9P4LZH3"/>
<dbReference type="Gene3D" id="1.20.1050.10">
    <property type="match status" value="1"/>
</dbReference>
<dbReference type="Proteomes" id="UP000799776">
    <property type="component" value="Unassembled WGS sequence"/>
</dbReference>
<feature type="binding site" evidence="2">
    <location>
        <begin position="136"/>
        <end position="139"/>
    </location>
    <ligand>
        <name>glutathione</name>
        <dbReference type="ChEBI" id="CHEBI:57925"/>
    </ligand>
</feature>
<dbReference type="InterPro" id="IPR047047">
    <property type="entry name" value="GST_Omega-like_C"/>
</dbReference>
<dbReference type="Gene3D" id="3.40.30.10">
    <property type="entry name" value="Glutaredoxin"/>
    <property type="match status" value="1"/>
</dbReference>
<feature type="binding site" evidence="2">
    <location>
        <position position="103"/>
    </location>
    <ligand>
        <name>glutathione</name>
        <dbReference type="ChEBI" id="CHEBI:57925"/>
    </ligand>
</feature>
<proteinExistence type="predicted"/>
<dbReference type="InterPro" id="IPR036282">
    <property type="entry name" value="Glutathione-S-Trfase_C_sf"/>
</dbReference>
<dbReference type="SUPFAM" id="SSF47616">
    <property type="entry name" value="GST C-terminal domain-like"/>
    <property type="match status" value="1"/>
</dbReference>
<keyword evidence="5" id="KW-0808">Transferase</keyword>
<dbReference type="SFLD" id="SFLDS00019">
    <property type="entry name" value="Glutathione_Transferase_(cytos"/>
    <property type="match status" value="1"/>
</dbReference>
<dbReference type="PIRSF" id="PIRSF015753">
    <property type="entry name" value="GST"/>
    <property type="match status" value="1"/>
</dbReference>
<dbReference type="CDD" id="cd03190">
    <property type="entry name" value="GST_C_Omega_like"/>
    <property type="match status" value="1"/>
</dbReference>
<evidence type="ECO:0000313" key="5">
    <source>
        <dbReference type="EMBL" id="KAF2086923.1"/>
    </source>
</evidence>
<feature type="domain" description="GST C-terminal" evidence="4">
    <location>
        <begin position="186"/>
        <end position="321"/>
    </location>
</feature>
<dbReference type="InterPro" id="IPR040079">
    <property type="entry name" value="Glutathione_S-Trfase"/>
</dbReference>
<dbReference type="InterPro" id="IPR036249">
    <property type="entry name" value="Thioredoxin-like_sf"/>
</dbReference>
<dbReference type="SFLD" id="SFLDG01148">
    <property type="entry name" value="Xi_(cytGST)"/>
    <property type="match status" value="1"/>
</dbReference>
<dbReference type="InterPro" id="IPR016639">
    <property type="entry name" value="GST_Omega/GSH"/>
</dbReference>
<feature type="site" description="Lowers pKa of active site Cys" evidence="3">
    <location>
        <position position="321"/>
    </location>
</feature>
<dbReference type="GO" id="GO:0005737">
    <property type="term" value="C:cytoplasm"/>
    <property type="evidence" value="ECO:0007669"/>
    <property type="project" value="TreeGrafter"/>
</dbReference>
<dbReference type="PANTHER" id="PTHR32419:SF25">
    <property type="entry name" value="GLUTATHIONE S-TRANSFERASE (EUROFUNG)"/>
    <property type="match status" value="1"/>
</dbReference>
<keyword evidence="6" id="KW-1185">Reference proteome</keyword>
<dbReference type="InterPro" id="IPR010987">
    <property type="entry name" value="Glutathione-S-Trfase_C-like"/>
</dbReference>
<evidence type="ECO:0000256" key="1">
    <source>
        <dbReference type="PIRSR" id="PIRSR015753-1"/>
    </source>
</evidence>
<gene>
    <name evidence="5" type="ORF">K490DRAFT_66238</name>
</gene>
<dbReference type="EMBL" id="ML978722">
    <property type="protein sequence ID" value="KAF2086923.1"/>
    <property type="molecule type" value="Genomic_DNA"/>
</dbReference>
<dbReference type="Pfam" id="PF13410">
    <property type="entry name" value="GST_C_2"/>
    <property type="match status" value="1"/>
</dbReference>
<feature type="active site" description="Nucleophile" evidence="1">
    <location>
        <position position="68"/>
    </location>
</feature>
<reference evidence="5" key="1">
    <citation type="journal article" date="2020" name="Stud. Mycol.">
        <title>101 Dothideomycetes genomes: a test case for predicting lifestyles and emergence of pathogens.</title>
        <authorList>
            <person name="Haridas S."/>
            <person name="Albert R."/>
            <person name="Binder M."/>
            <person name="Bloem J."/>
            <person name="Labutti K."/>
            <person name="Salamov A."/>
            <person name="Andreopoulos B."/>
            <person name="Baker S."/>
            <person name="Barry K."/>
            <person name="Bills G."/>
            <person name="Bluhm B."/>
            <person name="Cannon C."/>
            <person name="Castanera R."/>
            <person name="Culley D."/>
            <person name="Daum C."/>
            <person name="Ezra D."/>
            <person name="Gonzalez J."/>
            <person name="Henrissat B."/>
            <person name="Kuo A."/>
            <person name="Liang C."/>
            <person name="Lipzen A."/>
            <person name="Lutzoni F."/>
            <person name="Magnuson J."/>
            <person name="Mondo S."/>
            <person name="Nolan M."/>
            <person name="Ohm R."/>
            <person name="Pangilinan J."/>
            <person name="Park H.-J."/>
            <person name="Ramirez L."/>
            <person name="Alfaro M."/>
            <person name="Sun H."/>
            <person name="Tritt A."/>
            <person name="Yoshinaga Y."/>
            <person name="Zwiers L.-H."/>
            <person name="Turgeon B."/>
            <person name="Goodwin S."/>
            <person name="Spatafora J."/>
            <person name="Crous P."/>
            <person name="Grigoriev I."/>
        </authorList>
    </citation>
    <scope>NUCLEOTIDE SEQUENCE</scope>
    <source>
        <strain evidence="5">CBS 121410</strain>
    </source>
</reference>
<feature type="binding site" evidence="2">
    <location>
        <begin position="154"/>
        <end position="155"/>
    </location>
    <ligand>
        <name>glutathione</name>
        <dbReference type="ChEBI" id="CHEBI:57925"/>
    </ligand>
</feature>
<organism evidence="5 6">
    <name type="scientific">Saccharata proteae CBS 121410</name>
    <dbReference type="NCBI Taxonomy" id="1314787"/>
    <lineage>
        <taxon>Eukaryota</taxon>
        <taxon>Fungi</taxon>
        <taxon>Dikarya</taxon>
        <taxon>Ascomycota</taxon>
        <taxon>Pezizomycotina</taxon>
        <taxon>Dothideomycetes</taxon>
        <taxon>Dothideomycetes incertae sedis</taxon>
        <taxon>Botryosphaeriales</taxon>
        <taxon>Saccharataceae</taxon>
        <taxon>Saccharata</taxon>
    </lineage>
</organism>
<dbReference type="PANTHER" id="PTHR32419">
    <property type="entry name" value="GLUTATHIONYL-HYDROQUINONE REDUCTASE"/>
    <property type="match status" value="1"/>
</dbReference>
<dbReference type="SUPFAM" id="SSF52833">
    <property type="entry name" value="Thioredoxin-like"/>
    <property type="match status" value="1"/>
</dbReference>
<dbReference type="PROSITE" id="PS50405">
    <property type="entry name" value="GST_CTER"/>
    <property type="match status" value="1"/>
</dbReference>
<dbReference type="Pfam" id="PF13409">
    <property type="entry name" value="GST_N_2"/>
    <property type="match status" value="1"/>
</dbReference>
<accession>A0A9P4LZH3</accession>
<dbReference type="GO" id="GO:0004364">
    <property type="term" value="F:glutathione transferase activity"/>
    <property type="evidence" value="ECO:0007669"/>
    <property type="project" value="InterPro"/>
</dbReference>
<evidence type="ECO:0000256" key="2">
    <source>
        <dbReference type="PIRSR" id="PIRSR015753-2"/>
    </source>
</evidence>
<dbReference type="SFLD" id="SFLDG01206">
    <property type="entry name" value="Xi.1"/>
    <property type="match status" value="1"/>
</dbReference>
<evidence type="ECO:0000313" key="6">
    <source>
        <dbReference type="Proteomes" id="UP000799776"/>
    </source>
</evidence>
<evidence type="ECO:0000259" key="4">
    <source>
        <dbReference type="PROSITE" id="PS50405"/>
    </source>
</evidence>
<feature type="site" description="Lowers pKa of active site Cys" evidence="3">
    <location>
        <position position="270"/>
    </location>
</feature>
<feature type="active site" description="Proton donor/acceptor" evidence="1">
    <location>
        <position position="209"/>
    </location>
</feature>
<comment type="caution">
    <text evidence="5">The sequence shown here is derived from an EMBL/GenBank/DDBJ whole genome shotgun (WGS) entry which is preliminary data.</text>
</comment>
<sequence length="341" mass="39076">MVLDSEQLASLFPKTDSTLTNSKATDKVSFADKDGQFRRVESKFRQHIPSDKFPAERDRYVLYINYSCPWAHRANLVRCLKGLEDVIQLIEVDSMDPRPGKGWYFSGTTGPEQDPLYGGKYLRDLYERADPGYEGRVTVPTLWDKKNETIVNNESSEIIRFLSDAFDDMLPPEKREANKGTAALLPSHLREEIDALNAWVYNDINNGVYKVGFGSTQESYDQNITPLFAALDRVEEHLGIPAHQPYLFGEHITEADIRLYTTIVRFDVAYYTLFRCNLKMIRHDYPRIHEWLRTLYWDESERTNGGAFMNTTKFALIKAGYSRASQSKVVPAGPVPDILPL</sequence>
<name>A0A9P4LZH3_9PEZI</name>
<protein>
    <submittedName>
        <fullName evidence="5">Glutathione transferase</fullName>
    </submittedName>
</protein>
<evidence type="ECO:0000256" key="3">
    <source>
        <dbReference type="PIRSR" id="PIRSR015753-3"/>
    </source>
</evidence>